<feature type="transmembrane region" description="Helical" evidence="13">
    <location>
        <begin position="6"/>
        <end position="26"/>
    </location>
</feature>
<comment type="catalytic activity">
    <reaction evidence="12 13">
        <text>a ubiquinone + NADH + 5 H(+)(in) = a ubiquinol + NAD(+) + 4 H(+)(out)</text>
        <dbReference type="Rhea" id="RHEA:29091"/>
        <dbReference type="Rhea" id="RHEA-COMP:9565"/>
        <dbReference type="Rhea" id="RHEA-COMP:9566"/>
        <dbReference type="ChEBI" id="CHEBI:15378"/>
        <dbReference type="ChEBI" id="CHEBI:16389"/>
        <dbReference type="ChEBI" id="CHEBI:17976"/>
        <dbReference type="ChEBI" id="CHEBI:57540"/>
        <dbReference type="ChEBI" id="CHEBI:57945"/>
        <dbReference type="EC" id="7.1.1.2"/>
    </reaction>
</comment>
<dbReference type="GO" id="GO:0030964">
    <property type="term" value="C:NADH dehydrogenase complex"/>
    <property type="evidence" value="ECO:0007669"/>
    <property type="project" value="TreeGrafter"/>
</dbReference>
<comment type="subcellular location">
    <subcellularLocation>
        <location evidence="1">Membrane</location>
        <topology evidence="1">Multi-pass membrane protein</topology>
    </subcellularLocation>
    <subcellularLocation>
        <location evidence="13">Mitochondrion membrane</location>
        <topology evidence="13">Multi-pass membrane protein</topology>
    </subcellularLocation>
</comment>
<dbReference type="GeneID" id="35094410"/>
<geneLocation type="mitochondrion" evidence="14"/>
<sequence length="117" mass="13528">MFLLITTILTCLILSTIMLLLALLISKKNKEDKEKMSPFECGFDPLTSSRLPFSIRFFLITIIFLIFDVEITIILPMPQTMYLSSTPHWMISSSLFLIILIIGLIHEWNQGALNWTY</sequence>
<evidence type="ECO:0000256" key="5">
    <source>
        <dbReference type="ARBA" id="ARBA00022448"/>
    </source>
</evidence>
<keyword evidence="9 13" id="KW-0520">NAD</keyword>
<accession>A0A343QCI0</accession>
<dbReference type="Pfam" id="PF00507">
    <property type="entry name" value="Oxidored_q4"/>
    <property type="match status" value="1"/>
</dbReference>
<evidence type="ECO:0000256" key="2">
    <source>
        <dbReference type="ARBA" id="ARBA00008472"/>
    </source>
</evidence>
<keyword evidence="13" id="KW-0249">Electron transport</keyword>
<evidence type="ECO:0000256" key="9">
    <source>
        <dbReference type="ARBA" id="ARBA00023027"/>
    </source>
</evidence>
<evidence type="ECO:0000256" key="3">
    <source>
        <dbReference type="ARBA" id="ARBA00012944"/>
    </source>
</evidence>
<evidence type="ECO:0000256" key="1">
    <source>
        <dbReference type="ARBA" id="ARBA00004141"/>
    </source>
</evidence>
<dbReference type="Gene3D" id="1.20.58.1610">
    <property type="entry name" value="NADH:ubiquinone/plastoquinone oxidoreductase, chain 3"/>
    <property type="match status" value="1"/>
</dbReference>
<dbReference type="GO" id="GO:0031966">
    <property type="term" value="C:mitochondrial membrane"/>
    <property type="evidence" value="ECO:0007669"/>
    <property type="project" value="UniProtKB-SubCell"/>
</dbReference>
<evidence type="ECO:0000256" key="4">
    <source>
        <dbReference type="ARBA" id="ARBA00021007"/>
    </source>
</evidence>
<organism evidence="14">
    <name type="scientific">Speleketor irwini</name>
    <dbReference type="NCBI Taxonomy" id="342007"/>
    <lineage>
        <taxon>Eukaryota</taxon>
        <taxon>Metazoa</taxon>
        <taxon>Ecdysozoa</taxon>
        <taxon>Arthropoda</taxon>
        <taxon>Hexapoda</taxon>
        <taxon>Insecta</taxon>
        <taxon>Pterygota</taxon>
        <taxon>Neoptera</taxon>
        <taxon>Paraneoptera</taxon>
        <taxon>Psocodea</taxon>
        <taxon>Trogiomorpha</taxon>
        <taxon>Prionoglaridetae</taxon>
        <taxon>Prionoglarididae</taxon>
        <taxon>Speleketor</taxon>
    </lineage>
</organism>
<keyword evidence="13 14" id="KW-0496">Mitochondrion</keyword>
<dbReference type="EMBL" id="MG255142">
    <property type="protein sequence ID" value="ATU07127.1"/>
    <property type="molecule type" value="Genomic_DNA"/>
</dbReference>
<reference evidence="14" key="1">
    <citation type="journal article" date="2017" name="Mol. Phylogenet. Evol.">
        <title>Mitochondrial phylogenomics and genome rearrangements in the barklice (Insecta: Psocodea).</title>
        <authorList>
            <person name="Yoshizawa K."/>
            <person name="Johnson K.P."/>
            <person name="Sweet A.D."/>
            <person name="Yao I."/>
            <person name="Ferreira R.L."/>
            <person name="Cameron S.L."/>
        </authorList>
    </citation>
    <scope>NUCLEOTIDE SEQUENCE</scope>
</reference>
<comment type="function">
    <text evidence="13">Core subunit of the mitochondrial membrane respiratory chain NADH dehydrogenase (Complex I) which catalyzes electron transfer from NADH through the respiratory chain, using ubiquinone as an electron acceptor. Essential for the catalytic activity of complex I.</text>
</comment>
<keyword evidence="11 13" id="KW-0472">Membrane</keyword>
<dbReference type="AlphaFoldDB" id="A0A343QCI0"/>
<evidence type="ECO:0000256" key="8">
    <source>
        <dbReference type="ARBA" id="ARBA00022989"/>
    </source>
</evidence>
<gene>
    <name evidence="14" type="primary">ND3</name>
</gene>
<evidence type="ECO:0000256" key="11">
    <source>
        <dbReference type="ARBA" id="ARBA00023136"/>
    </source>
</evidence>
<keyword evidence="6 13" id="KW-0812">Transmembrane</keyword>
<keyword evidence="13" id="KW-0679">Respiratory chain</keyword>
<keyword evidence="5 13" id="KW-0813">Transport</keyword>
<dbReference type="RefSeq" id="YP_009443906.1">
    <property type="nucleotide sequence ID" value="NC_036365.1"/>
</dbReference>
<proteinExistence type="inferred from homology"/>
<dbReference type="GO" id="GO:0008137">
    <property type="term" value="F:NADH dehydrogenase (ubiquinone) activity"/>
    <property type="evidence" value="ECO:0007669"/>
    <property type="project" value="UniProtKB-UniRule"/>
</dbReference>
<dbReference type="CTD" id="4537"/>
<protein>
    <recommendedName>
        <fullName evidence="4 13">NADH-ubiquinone oxidoreductase chain 3</fullName>
        <ecNumber evidence="3 13">7.1.1.2</ecNumber>
    </recommendedName>
</protein>
<keyword evidence="7 13" id="KW-1278">Translocase</keyword>
<keyword evidence="10 13" id="KW-0830">Ubiquinone</keyword>
<evidence type="ECO:0000256" key="13">
    <source>
        <dbReference type="RuleBase" id="RU003640"/>
    </source>
</evidence>
<dbReference type="PANTHER" id="PTHR11058:SF9">
    <property type="entry name" value="NADH-UBIQUINONE OXIDOREDUCTASE CHAIN 3"/>
    <property type="match status" value="1"/>
</dbReference>
<comment type="similarity">
    <text evidence="2 13">Belongs to the complex I subunit 3 family.</text>
</comment>
<dbReference type="InterPro" id="IPR000440">
    <property type="entry name" value="NADH_UbQ/plastoQ_OxRdtase_su3"/>
</dbReference>
<name>A0A343QCI0_9NEOP</name>
<dbReference type="EC" id="7.1.1.2" evidence="3 13"/>
<dbReference type="InterPro" id="IPR038430">
    <property type="entry name" value="NDAH_ubi_oxred_su3_sf"/>
</dbReference>
<feature type="transmembrane region" description="Helical" evidence="13">
    <location>
        <begin position="89"/>
        <end position="108"/>
    </location>
</feature>
<keyword evidence="8 13" id="KW-1133">Transmembrane helix</keyword>
<dbReference type="FunFam" id="1.20.58.1610:FF:000004">
    <property type="entry name" value="NADH-quinone oxidoreductase subunit A"/>
    <property type="match status" value="1"/>
</dbReference>
<evidence type="ECO:0000256" key="6">
    <source>
        <dbReference type="ARBA" id="ARBA00022692"/>
    </source>
</evidence>
<evidence type="ECO:0000313" key="14">
    <source>
        <dbReference type="EMBL" id="ATU07127.1"/>
    </source>
</evidence>
<evidence type="ECO:0000256" key="10">
    <source>
        <dbReference type="ARBA" id="ARBA00023075"/>
    </source>
</evidence>
<dbReference type="PANTHER" id="PTHR11058">
    <property type="entry name" value="NADH-UBIQUINONE OXIDOREDUCTASE CHAIN 3"/>
    <property type="match status" value="1"/>
</dbReference>
<feature type="transmembrane region" description="Helical" evidence="13">
    <location>
        <begin position="57"/>
        <end position="77"/>
    </location>
</feature>
<evidence type="ECO:0000256" key="7">
    <source>
        <dbReference type="ARBA" id="ARBA00022967"/>
    </source>
</evidence>
<evidence type="ECO:0000256" key="12">
    <source>
        <dbReference type="ARBA" id="ARBA00049551"/>
    </source>
</evidence>